<keyword evidence="1" id="KW-0812">Transmembrane</keyword>
<sequence length="225" mass="25070">MSCSPHWVFVRSLLGPVTQLFCWRSFGLVWSGAIAFWLILNVPARSQETVSSIAPPIACPHAIEPLMVLLLRDYPNYANRAIARSRLANDEFDFHVVAAGRLEFEPLPLSADGGETDIFGRDRGVVQVFFTTLERSYQNYAVVSTQQYHWLLLTPSGGGWRLVMAFTRLGGKTADGASLPQPPLNTTDRIVGQVVKTWLHDCRNGRIRADLSEAARATIRQEAPF</sequence>
<dbReference type="Proteomes" id="UP000016960">
    <property type="component" value="Unassembled WGS sequence"/>
</dbReference>
<comment type="caution">
    <text evidence="2">The sequence shown here is derived from an EMBL/GenBank/DDBJ whole genome shotgun (WGS) entry which is preliminary data.</text>
</comment>
<gene>
    <name evidence="2" type="ORF">KR51_00005530</name>
</gene>
<evidence type="ECO:0000313" key="3">
    <source>
        <dbReference type="Proteomes" id="UP000016960"/>
    </source>
</evidence>
<name>U5DM04_9CHRO</name>
<accession>U5DM04</accession>
<dbReference type="STRING" id="582515.KR51_00005530"/>
<evidence type="ECO:0000256" key="1">
    <source>
        <dbReference type="SAM" id="Phobius"/>
    </source>
</evidence>
<dbReference type="EMBL" id="ASSJ01000008">
    <property type="protein sequence ID" value="ERN42706.1"/>
    <property type="molecule type" value="Genomic_DNA"/>
</dbReference>
<dbReference type="eggNOG" id="ENOG50320CM">
    <property type="taxonomic scope" value="Bacteria"/>
</dbReference>
<dbReference type="InParanoid" id="U5DM04"/>
<reference evidence="2 3" key="1">
    <citation type="submission" date="2013-05" db="EMBL/GenBank/DDBJ databases">
        <title>Draft genome sequence of Rubidibacter lacunae KORDI 51-2.</title>
        <authorList>
            <person name="Choi D.H."/>
            <person name="Noh J.H."/>
            <person name="Kwon K.-K."/>
            <person name="Lee J.-H."/>
            <person name="Ryu J.-Y."/>
        </authorList>
    </citation>
    <scope>NUCLEOTIDE SEQUENCE [LARGE SCALE GENOMIC DNA]</scope>
    <source>
        <strain evidence="2 3">KORDI 51-2</strain>
    </source>
</reference>
<dbReference type="AlphaFoldDB" id="U5DM04"/>
<protein>
    <submittedName>
        <fullName evidence="2">Uncharacterized protein</fullName>
    </submittedName>
</protein>
<dbReference type="RefSeq" id="WP_022604469.1">
    <property type="nucleotide sequence ID" value="NZ_ASSJ01000008.1"/>
</dbReference>
<evidence type="ECO:0000313" key="2">
    <source>
        <dbReference type="EMBL" id="ERN42706.1"/>
    </source>
</evidence>
<proteinExistence type="predicted"/>
<keyword evidence="1" id="KW-0472">Membrane</keyword>
<feature type="transmembrane region" description="Helical" evidence="1">
    <location>
        <begin position="21"/>
        <end position="40"/>
    </location>
</feature>
<dbReference type="PATRIC" id="fig|582515.4.peg.630"/>
<organism evidence="2 3">
    <name type="scientific">Rubidibacter lacunae KORDI 51-2</name>
    <dbReference type="NCBI Taxonomy" id="582515"/>
    <lineage>
        <taxon>Bacteria</taxon>
        <taxon>Bacillati</taxon>
        <taxon>Cyanobacteriota</taxon>
        <taxon>Cyanophyceae</taxon>
        <taxon>Oscillatoriophycideae</taxon>
        <taxon>Chroococcales</taxon>
        <taxon>Aphanothecaceae</taxon>
        <taxon>Rubidibacter</taxon>
    </lineage>
</organism>
<keyword evidence="3" id="KW-1185">Reference proteome</keyword>
<dbReference type="OrthoDB" id="424179at2"/>
<keyword evidence="1" id="KW-1133">Transmembrane helix</keyword>